<dbReference type="Proteomes" id="UP000194236">
    <property type="component" value="Unassembled WGS sequence"/>
</dbReference>
<dbReference type="GO" id="GO:0051233">
    <property type="term" value="C:spindle midzone"/>
    <property type="evidence" value="ECO:0007669"/>
    <property type="project" value="TreeGrafter"/>
</dbReference>
<dbReference type="GO" id="GO:0051256">
    <property type="term" value="P:mitotic spindle midzone assembly"/>
    <property type="evidence" value="ECO:0007669"/>
    <property type="project" value="TreeGrafter"/>
</dbReference>
<dbReference type="PROSITE" id="PS50081">
    <property type="entry name" value="ZF_DAG_PE_2"/>
    <property type="match status" value="1"/>
</dbReference>
<accession>A0A1Y3B5T3</accession>
<keyword evidence="1" id="KW-0479">Metal-binding</keyword>
<sequence length="571" mass="65886">MTLVDNQLFDGEEQESTKMVQLSLMAYFDDMCRYQNYLTLHNDLAKLLQICNQFKSKWSKTAKELKNARQQIDELTAENRRLEKDVQFFKDKFVEKSNYCEKINKELADLRLKVKEFANVVNSADFVMDKNNLMKSKSVDKENEELLSRLNRLRCVHDDYDDRTNGNDDKINNHRAKLEAIVEEEEPRNKRIDTTNEEKTLVPPPSPNSSDLTIDVSEVDEPAVASLKPCDNDIKTMAKKLRTKVHKNVMEIDDEMFKHSITNGHSLRRFAHLLHPSPPSREQHLSKISATNNHMSLSSSHEHHWESNRSTSHRMFICAICNDRIGFYNTYFSCDGCDARAHDNCVHNPSKRDSRTMIDFVRSPLCESPSSGVEALVPTLLVRCCSEIEIRGLRMTNIYGHIHSNSSHIQNLMLDLLYPKNGFNDQHKFSVIDIDSLCNIVIYFLGYLIDLGDPLIPEFLFEDLINLNIDMNQSDKNLKIIDSIICQLPSCNRDTLAFLLIHLRKVAKNQHYNNMSLDKLARIFAPKIFHPSFPTAMQERIMLVLLSVSSDFWTNILSQDTPSSSMMTIIF</sequence>
<dbReference type="GO" id="GO:0005096">
    <property type="term" value="F:GTPase activator activity"/>
    <property type="evidence" value="ECO:0007669"/>
    <property type="project" value="TreeGrafter"/>
</dbReference>
<feature type="domain" description="Rho-GAP" evidence="6">
    <location>
        <begin position="363"/>
        <end position="553"/>
    </location>
</feature>
<evidence type="ECO:0000256" key="4">
    <source>
        <dbReference type="SAM" id="MobiDB-lite"/>
    </source>
</evidence>
<comment type="caution">
    <text evidence="7">The sequence shown here is derived from an EMBL/GenBank/DDBJ whole genome shotgun (WGS) entry which is preliminary data.</text>
</comment>
<dbReference type="GO" id="GO:0032154">
    <property type="term" value="C:cleavage furrow"/>
    <property type="evidence" value="ECO:0007669"/>
    <property type="project" value="TreeGrafter"/>
</dbReference>
<protein>
    <submittedName>
        <fullName evidence="7">Rho GTPase-activating protein-like protein</fullName>
    </submittedName>
</protein>
<dbReference type="EMBL" id="MUJZ01042117">
    <property type="protein sequence ID" value="OTF75414.1"/>
    <property type="molecule type" value="Genomic_DNA"/>
</dbReference>
<evidence type="ECO:0000313" key="7">
    <source>
        <dbReference type="EMBL" id="OTF75414.1"/>
    </source>
</evidence>
<evidence type="ECO:0000259" key="5">
    <source>
        <dbReference type="PROSITE" id="PS50081"/>
    </source>
</evidence>
<feature type="region of interest" description="Disordered" evidence="4">
    <location>
        <begin position="185"/>
        <end position="213"/>
    </location>
</feature>
<evidence type="ECO:0000256" key="1">
    <source>
        <dbReference type="ARBA" id="ARBA00022723"/>
    </source>
</evidence>
<dbReference type="GO" id="GO:0000281">
    <property type="term" value="P:mitotic cytokinesis"/>
    <property type="evidence" value="ECO:0007669"/>
    <property type="project" value="TreeGrafter"/>
</dbReference>
<dbReference type="SUPFAM" id="SSF48350">
    <property type="entry name" value="GTPase activation domain, GAP"/>
    <property type="match status" value="1"/>
</dbReference>
<evidence type="ECO:0000313" key="8">
    <source>
        <dbReference type="Proteomes" id="UP000194236"/>
    </source>
</evidence>
<dbReference type="SMART" id="SM00324">
    <property type="entry name" value="RhoGAP"/>
    <property type="match status" value="1"/>
</dbReference>
<name>A0A1Y3B5T3_EURMA</name>
<dbReference type="GO" id="GO:0007266">
    <property type="term" value="P:Rho protein signal transduction"/>
    <property type="evidence" value="ECO:0007669"/>
    <property type="project" value="TreeGrafter"/>
</dbReference>
<dbReference type="PANTHER" id="PTHR46199:SF3">
    <property type="entry name" value="RAC GTPASE-ACTIVATING PROTEIN 1"/>
    <property type="match status" value="1"/>
</dbReference>
<feature type="domain" description="Phorbol-ester/DAG-type" evidence="5">
    <location>
        <begin position="302"/>
        <end position="353"/>
    </location>
</feature>
<reference evidence="7 8" key="1">
    <citation type="submission" date="2017-03" db="EMBL/GenBank/DDBJ databases">
        <title>Genome Survey of Euroglyphus maynei.</title>
        <authorList>
            <person name="Arlian L.G."/>
            <person name="Morgan M.S."/>
            <person name="Rider S.D."/>
        </authorList>
    </citation>
    <scope>NUCLEOTIDE SEQUENCE [LARGE SCALE GENOMIC DNA]</scope>
    <source>
        <strain evidence="7">Arlian Lab</strain>
        <tissue evidence="7">Whole body</tissue>
    </source>
</reference>
<evidence type="ECO:0000256" key="2">
    <source>
        <dbReference type="ARBA" id="ARBA00022833"/>
    </source>
</evidence>
<dbReference type="Pfam" id="PF00620">
    <property type="entry name" value="RhoGAP"/>
    <property type="match status" value="1"/>
</dbReference>
<dbReference type="GO" id="GO:0030496">
    <property type="term" value="C:midbody"/>
    <property type="evidence" value="ECO:0007669"/>
    <property type="project" value="TreeGrafter"/>
</dbReference>
<dbReference type="GO" id="GO:0005634">
    <property type="term" value="C:nucleus"/>
    <property type="evidence" value="ECO:0007669"/>
    <property type="project" value="TreeGrafter"/>
</dbReference>
<dbReference type="Gene3D" id="1.10.555.10">
    <property type="entry name" value="Rho GTPase activation protein"/>
    <property type="match status" value="1"/>
</dbReference>
<keyword evidence="3" id="KW-0175">Coiled coil</keyword>
<dbReference type="AlphaFoldDB" id="A0A1Y3B5T3"/>
<dbReference type="SUPFAM" id="SSF57889">
    <property type="entry name" value="Cysteine-rich domain"/>
    <property type="match status" value="1"/>
</dbReference>
<dbReference type="InterPro" id="IPR008936">
    <property type="entry name" value="Rho_GTPase_activation_prot"/>
</dbReference>
<dbReference type="PROSITE" id="PS50238">
    <property type="entry name" value="RHOGAP"/>
    <property type="match status" value="1"/>
</dbReference>
<dbReference type="GO" id="GO:0097149">
    <property type="term" value="C:centralspindlin complex"/>
    <property type="evidence" value="ECO:0007669"/>
    <property type="project" value="TreeGrafter"/>
</dbReference>
<dbReference type="OrthoDB" id="2218807at2759"/>
<evidence type="ECO:0000256" key="3">
    <source>
        <dbReference type="SAM" id="Coils"/>
    </source>
</evidence>
<keyword evidence="2" id="KW-0862">Zinc</keyword>
<dbReference type="GO" id="GO:0046872">
    <property type="term" value="F:metal ion binding"/>
    <property type="evidence" value="ECO:0007669"/>
    <property type="project" value="UniProtKB-KW"/>
</dbReference>
<dbReference type="InterPro" id="IPR000198">
    <property type="entry name" value="RhoGAP_dom"/>
</dbReference>
<proteinExistence type="predicted"/>
<dbReference type="PANTHER" id="PTHR46199">
    <property type="entry name" value="RAC GTPASE-ACTIVATING PROTEIN 1"/>
    <property type="match status" value="1"/>
</dbReference>
<feature type="compositionally biased region" description="Basic and acidic residues" evidence="4">
    <location>
        <begin position="187"/>
        <end position="200"/>
    </location>
</feature>
<dbReference type="InterPro" id="IPR002219">
    <property type="entry name" value="PKC_DAG/PE"/>
</dbReference>
<evidence type="ECO:0000259" key="6">
    <source>
        <dbReference type="PROSITE" id="PS50238"/>
    </source>
</evidence>
<feature type="coiled-coil region" evidence="3">
    <location>
        <begin position="58"/>
        <end position="120"/>
    </location>
</feature>
<organism evidence="7 8">
    <name type="scientific">Euroglyphus maynei</name>
    <name type="common">Mayne's house dust mite</name>
    <dbReference type="NCBI Taxonomy" id="6958"/>
    <lineage>
        <taxon>Eukaryota</taxon>
        <taxon>Metazoa</taxon>
        <taxon>Ecdysozoa</taxon>
        <taxon>Arthropoda</taxon>
        <taxon>Chelicerata</taxon>
        <taxon>Arachnida</taxon>
        <taxon>Acari</taxon>
        <taxon>Acariformes</taxon>
        <taxon>Sarcoptiformes</taxon>
        <taxon>Astigmata</taxon>
        <taxon>Psoroptidia</taxon>
        <taxon>Analgoidea</taxon>
        <taxon>Pyroglyphidae</taxon>
        <taxon>Pyroglyphinae</taxon>
        <taxon>Euroglyphus</taxon>
    </lineage>
</organism>
<keyword evidence="8" id="KW-1185">Reference proteome</keyword>
<dbReference type="InterPro" id="IPR046349">
    <property type="entry name" value="C1-like_sf"/>
</dbReference>
<gene>
    <name evidence="7" type="ORF">BLA29_000481</name>
</gene>